<protein>
    <submittedName>
        <fullName evidence="2">Uncharacterized protein</fullName>
    </submittedName>
</protein>
<name>A0A4Z2GLB4_9TELE</name>
<keyword evidence="3" id="KW-1185">Reference proteome</keyword>
<dbReference type="AlphaFoldDB" id="A0A4Z2GLB4"/>
<sequence>MMRRNSEKTPAAGHTAERRRPLVKGLSARFRTPYSFLKLGKAASLIHTIRSSLMKPLLVGSSGSSSYAGFCQYRGRVVPEEPPGRLPLLGLRYLTFLSVYQVMP</sequence>
<evidence type="ECO:0000256" key="1">
    <source>
        <dbReference type="SAM" id="MobiDB-lite"/>
    </source>
</evidence>
<dbReference type="EMBL" id="SRLO01000497">
    <property type="protein sequence ID" value="TNN54055.1"/>
    <property type="molecule type" value="Genomic_DNA"/>
</dbReference>
<organism evidence="2 3">
    <name type="scientific">Liparis tanakae</name>
    <name type="common">Tanaka's snailfish</name>
    <dbReference type="NCBI Taxonomy" id="230148"/>
    <lineage>
        <taxon>Eukaryota</taxon>
        <taxon>Metazoa</taxon>
        <taxon>Chordata</taxon>
        <taxon>Craniata</taxon>
        <taxon>Vertebrata</taxon>
        <taxon>Euteleostomi</taxon>
        <taxon>Actinopterygii</taxon>
        <taxon>Neopterygii</taxon>
        <taxon>Teleostei</taxon>
        <taxon>Neoteleostei</taxon>
        <taxon>Acanthomorphata</taxon>
        <taxon>Eupercaria</taxon>
        <taxon>Perciformes</taxon>
        <taxon>Cottioidei</taxon>
        <taxon>Cottales</taxon>
        <taxon>Liparidae</taxon>
        <taxon>Liparis</taxon>
    </lineage>
</organism>
<dbReference type="Proteomes" id="UP000314294">
    <property type="component" value="Unassembled WGS sequence"/>
</dbReference>
<feature type="region of interest" description="Disordered" evidence="1">
    <location>
        <begin position="1"/>
        <end position="20"/>
    </location>
</feature>
<comment type="caution">
    <text evidence="2">The sequence shown here is derived from an EMBL/GenBank/DDBJ whole genome shotgun (WGS) entry which is preliminary data.</text>
</comment>
<evidence type="ECO:0000313" key="2">
    <source>
        <dbReference type="EMBL" id="TNN54055.1"/>
    </source>
</evidence>
<reference evidence="2 3" key="1">
    <citation type="submission" date="2019-03" db="EMBL/GenBank/DDBJ databases">
        <title>First draft genome of Liparis tanakae, snailfish: a comprehensive survey of snailfish specific genes.</title>
        <authorList>
            <person name="Kim W."/>
            <person name="Song I."/>
            <person name="Jeong J.-H."/>
            <person name="Kim D."/>
            <person name="Kim S."/>
            <person name="Ryu S."/>
            <person name="Song J.Y."/>
            <person name="Lee S.K."/>
        </authorList>
    </citation>
    <scope>NUCLEOTIDE SEQUENCE [LARGE SCALE GENOMIC DNA]</scope>
    <source>
        <tissue evidence="2">Muscle</tissue>
    </source>
</reference>
<gene>
    <name evidence="2" type="ORF">EYF80_035746</name>
</gene>
<evidence type="ECO:0000313" key="3">
    <source>
        <dbReference type="Proteomes" id="UP000314294"/>
    </source>
</evidence>
<proteinExistence type="predicted"/>
<accession>A0A4Z2GLB4</accession>